<dbReference type="Proteomes" id="UP000219331">
    <property type="component" value="Unassembled WGS sequence"/>
</dbReference>
<evidence type="ECO:0000313" key="4">
    <source>
        <dbReference type="Proteomes" id="UP000219331"/>
    </source>
</evidence>
<evidence type="ECO:0000259" key="2">
    <source>
        <dbReference type="Pfam" id="PF23771"/>
    </source>
</evidence>
<organism evidence="3 4">
    <name type="scientific">Stappia indica</name>
    <dbReference type="NCBI Taxonomy" id="538381"/>
    <lineage>
        <taxon>Bacteria</taxon>
        <taxon>Pseudomonadati</taxon>
        <taxon>Pseudomonadota</taxon>
        <taxon>Alphaproteobacteria</taxon>
        <taxon>Hyphomicrobiales</taxon>
        <taxon>Stappiaceae</taxon>
        <taxon>Stappia</taxon>
    </lineage>
</organism>
<dbReference type="InterPro" id="IPR024498">
    <property type="entry name" value="DUF2786"/>
</dbReference>
<gene>
    <name evidence="3" type="ORF">SAMN05421512_11729</name>
</gene>
<keyword evidence="4" id="KW-1185">Reference proteome</keyword>
<accession>A0A285TSY7</accession>
<dbReference type="InterPro" id="IPR055592">
    <property type="entry name" value="DUF7168"/>
</dbReference>
<dbReference type="Pfam" id="PF10979">
    <property type="entry name" value="DUF2786"/>
    <property type="match status" value="1"/>
</dbReference>
<name>A0A285TSY7_9HYPH</name>
<evidence type="ECO:0000313" key="3">
    <source>
        <dbReference type="EMBL" id="SOC26953.1"/>
    </source>
</evidence>
<feature type="domain" description="DUF7168" evidence="2">
    <location>
        <begin position="49"/>
        <end position="186"/>
    </location>
</feature>
<dbReference type="Pfam" id="PF23771">
    <property type="entry name" value="DUF7168"/>
    <property type="match status" value="1"/>
</dbReference>
<protein>
    <submittedName>
        <fullName evidence="3">Uncharacterized protein</fullName>
    </submittedName>
</protein>
<proteinExistence type="predicted"/>
<sequence length="230" mass="25060">MTSETLLRRLRALRAMTTANGCTEAEAMSAAAKAAEIMRDAGLTESDLEIGEASSPSKSKGRSVAADLWPVIAFCTNTDSIVLIDGDSVSVNFVGCEPGPEIAVYLREVCERAIKRELETFKAGDYYRRRRTLKTRRRAAENFVLGMVLRLRRRLLELFSPTRSDAARAKAVEALGQRYPAMSKRKLRDRPIRNTDAAIQGLVAGGRVPLNHGLTASDAAPALVEGRAPA</sequence>
<feature type="domain" description="DUF2786" evidence="1">
    <location>
        <begin position="6"/>
        <end position="44"/>
    </location>
</feature>
<dbReference type="OrthoDB" id="8452518at2"/>
<reference evidence="3 4" key="1">
    <citation type="submission" date="2017-08" db="EMBL/GenBank/DDBJ databases">
        <authorList>
            <person name="de Groot N.N."/>
        </authorList>
    </citation>
    <scope>NUCLEOTIDE SEQUENCE [LARGE SCALE GENOMIC DNA]</scope>
    <source>
        <strain evidence="3 4">USBA 352</strain>
    </source>
</reference>
<dbReference type="RefSeq" id="WP_097176628.1">
    <property type="nucleotide sequence ID" value="NZ_OBML01000017.1"/>
</dbReference>
<evidence type="ECO:0000259" key="1">
    <source>
        <dbReference type="Pfam" id="PF10979"/>
    </source>
</evidence>
<dbReference type="EMBL" id="OBML01000017">
    <property type="protein sequence ID" value="SOC26953.1"/>
    <property type="molecule type" value="Genomic_DNA"/>
</dbReference>
<dbReference type="AlphaFoldDB" id="A0A285TSY7"/>